<dbReference type="InterPro" id="IPR001304">
    <property type="entry name" value="C-type_lectin-like"/>
</dbReference>
<evidence type="ECO:0000313" key="4">
    <source>
        <dbReference type="EMBL" id="KAK2860143.1"/>
    </source>
</evidence>
<dbReference type="InterPro" id="IPR018378">
    <property type="entry name" value="C-type_lectin_CS"/>
</dbReference>
<dbReference type="InterPro" id="IPR016187">
    <property type="entry name" value="CTDL_fold"/>
</dbReference>
<feature type="signal peptide" evidence="2">
    <location>
        <begin position="1"/>
        <end position="23"/>
    </location>
</feature>
<dbReference type="PROSITE" id="PS00615">
    <property type="entry name" value="C_TYPE_LECTIN_1"/>
    <property type="match status" value="1"/>
</dbReference>
<comment type="caution">
    <text evidence="4">The sequence shown here is derived from an EMBL/GenBank/DDBJ whole genome shotgun (WGS) entry which is preliminary data.</text>
</comment>
<evidence type="ECO:0000256" key="2">
    <source>
        <dbReference type="SAM" id="SignalP"/>
    </source>
</evidence>
<dbReference type="PRINTS" id="PR00356">
    <property type="entry name" value="ANTIFREEZEII"/>
</dbReference>
<dbReference type="PROSITE" id="PS50041">
    <property type="entry name" value="C_TYPE_LECTIN_2"/>
    <property type="match status" value="1"/>
</dbReference>
<evidence type="ECO:0000259" key="3">
    <source>
        <dbReference type="PROSITE" id="PS50041"/>
    </source>
</evidence>
<feature type="chain" id="PRO_5041688151" description="C-type lectin domain-containing protein" evidence="2">
    <location>
        <begin position="24"/>
        <end position="158"/>
    </location>
</feature>
<dbReference type="InterPro" id="IPR050111">
    <property type="entry name" value="C-type_lectin/snaclec_domain"/>
</dbReference>
<dbReference type="Gene3D" id="3.10.100.10">
    <property type="entry name" value="Mannose-Binding Protein A, subunit A"/>
    <property type="match status" value="1"/>
</dbReference>
<keyword evidence="2" id="KW-0732">Signal</keyword>
<evidence type="ECO:0000256" key="1">
    <source>
        <dbReference type="ARBA" id="ARBA00023157"/>
    </source>
</evidence>
<dbReference type="PANTHER" id="PTHR22803">
    <property type="entry name" value="MANNOSE, PHOSPHOLIPASE, LECTIN RECEPTOR RELATED"/>
    <property type="match status" value="1"/>
</dbReference>
<reference evidence="4" key="1">
    <citation type="submission" date="2023-08" db="EMBL/GenBank/DDBJ databases">
        <title>Pelteobagrus vachellii genome.</title>
        <authorList>
            <person name="Liu H."/>
        </authorList>
    </citation>
    <scope>NUCLEOTIDE SEQUENCE</scope>
    <source>
        <strain evidence="4">PRFRI_2022a</strain>
        <tissue evidence="4">Muscle</tissue>
    </source>
</reference>
<organism evidence="4 5">
    <name type="scientific">Tachysurus vachellii</name>
    <name type="common">Darkbarbel catfish</name>
    <name type="synonym">Pelteobagrus vachellii</name>
    <dbReference type="NCBI Taxonomy" id="175792"/>
    <lineage>
        <taxon>Eukaryota</taxon>
        <taxon>Metazoa</taxon>
        <taxon>Chordata</taxon>
        <taxon>Craniata</taxon>
        <taxon>Vertebrata</taxon>
        <taxon>Euteleostomi</taxon>
        <taxon>Actinopterygii</taxon>
        <taxon>Neopterygii</taxon>
        <taxon>Teleostei</taxon>
        <taxon>Ostariophysi</taxon>
        <taxon>Siluriformes</taxon>
        <taxon>Bagridae</taxon>
        <taxon>Tachysurus</taxon>
    </lineage>
</organism>
<dbReference type="Pfam" id="PF00059">
    <property type="entry name" value="Lectin_C"/>
    <property type="match status" value="1"/>
</dbReference>
<gene>
    <name evidence="4" type="ORF">Q7C36_004309</name>
</gene>
<keyword evidence="1" id="KW-1015">Disulfide bond</keyword>
<keyword evidence="5" id="KW-1185">Reference proteome</keyword>
<evidence type="ECO:0000313" key="5">
    <source>
        <dbReference type="Proteomes" id="UP001187315"/>
    </source>
</evidence>
<dbReference type="InterPro" id="IPR002353">
    <property type="entry name" value="AntifreezeII"/>
</dbReference>
<dbReference type="SMART" id="SM00034">
    <property type="entry name" value="CLECT"/>
    <property type="match status" value="1"/>
</dbReference>
<sequence length="158" mass="17952">MASQTKVVMLLILATAGAALVKGAISKNCPTGWTSYSGRCYLYNAAKLDWVSAETFCQKFDAHLVSIHSENQYQQIKALIRRHDPTENPTYIGLSDCQKPYQFFWSDGTKLTFTKWNSREPNNNKKECCVHMNWPSDKNWNDIPCTQRYASVCAKKSG</sequence>
<feature type="domain" description="C-type lectin" evidence="3">
    <location>
        <begin position="36"/>
        <end position="154"/>
    </location>
</feature>
<dbReference type="Proteomes" id="UP001187315">
    <property type="component" value="Unassembled WGS sequence"/>
</dbReference>
<dbReference type="InterPro" id="IPR016186">
    <property type="entry name" value="C-type_lectin-like/link_sf"/>
</dbReference>
<name>A0AA88NM58_TACVA</name>
<dbReference type="CDD" id="cd00037">
    <property type="entry name" value="CLECT"/>
    <property type="match status" value="1"/>
</dbReference>
<dbReference type="EMBL" id="JAVHJS010000004">
    <property type="protein sequence ID" value="KAK2860143.1"/>
    <property type="molecule type" value="Genomic_DNA"/>
</dbReference>
<dbReference type="SUPFAM" id="SSF56436">
    <property type="entry name" value="C-type lectin-like"/>
    <property type="match status" value="1"/>
</dbReference>
<proteinExistence type="predicted"/>
<protein>
    <recommendedName>
        <fullName evidence="3">C-type lectin domain-containing protein</fullName>
    </recommendedName>
</protein>
<dbReference type="AlphaFoldDB" id="A0AA88NM58"/>
<accession>A0AA88NM58</accession>